<gene>
    <name evidence="8" type="ORF">SAMN04488041_107129</name>
</gene>
<dbReference type="RefSeq" id="WP_074637153.1">
    <property type="nucleotide sequence ID" value="NZ_CP160850.1"/>
</dbReference>
<evidence type="ECO:0000259" key="7">
    <source>
        <dbReference type="PROSITE" id="PS51007"/>
    </source>
</evidence>
<feature type="domain" description="Cytochrome c" evidence="7">
    <location>
        <begin position="168"/>
        <end position="247"/>
    </location>
</feature>
<name>A0A1H3BYM5_9RHOB</name>
<reference evidence="9" key="1">
    <citation type="submission" date="2016-10" db="EMBL/GenBank/DDBJ databases">
        <authorList>
            <person name="Varghese N."/>
            <person name="Submissions S."/>
        </authorList>
    </citation>
    <scope>NUCLEOTIDE SEQUENCE [LARGE SCALE GENOMIC DNA]</scope>
    <source>
        <strain evidence="9">DSM 10014</strain>
    </source>
</reference>
<dbReference type="AlphaFoldDB" id="A0A1H3BYM5"/>
<dbReference type="GO" id="GO:0046872">
    <property type="term" value="F:metal ion binding"/>
    <property type="evidence" value="ECO:0007669"/>
    <property type="project" value="UniProtKB-KW"/>
</dbReference>
<keyword evidence="3 6" id="KW-0479">Metal-binding</keyword>
<evidence type="ECO:0000256" key="1">
    <source>
        <dbReference type="ARBA" id="ARBA00022448"/>
    </source>
</evidence>
<feature type="domain" description="Cytochrome c" evidence="7">
    <location>
        <begin position="69"/>
        <end position="155"/>
    </location>
</feature>
<feature type="domain" description="Cytochrome c" evidence="7">
    <location>
        <begin position="263"/>
        <end position="352"/>
    </location>
</feature>
<dbReference type="Gene3D" id="1.10.760.10">
    <property type="entry name" value="Cytochrome c-like domain"/>
    <property type="match status" value="3"/>
</dbReference>
<dbReference type="InterPro" id="IPR009056">
    <property type="entry name" value="Cyt_c-like_dom"/>
</dbReference>
<accession>A0A1H3BYM5</accession>
<evidence type="ECO:0000313" key="8">
    <source>
        <dbReference type="EMBL" id="SDX46993.1"/>
    </source>
</evidence>
<evidence type="ECO:0000256" key="2">
    <source>
        <dbReference type="ARBA" id="ARBA00022617"/>
    </source>
</evidence>
<dbReference type="EMBL" id="FNNB01000007">
    <property type="protein sequence ID" value="SDX46993.1"/>
    <property type="molecule type" value="Genomic_DNA"/>
</dbReference>
<keyword evidence="1" id="KW-0813">Transport</keyword>
<sequence>MRTVIKTLIVLALLGAVGAVTIVGLGLFNVSARAGHIPGVSWVLHTAYRQSVKLRAPDAEQVPDLSDPDLVALGAGHFDSACSFCHAAPDRIHSATADAMSPEPPHITDAVADWQPQHLFTIVKDGVKMSGMPYWPAENREDEIWAMVAFLTHVREMEGAGFDAVLASDAAADDTALTYCASCHGATGNSKGNGHIPRLDILDEGYMQDAIIAYRTGARDSGFMAHAATQLPPDDLTRVIRHYAASAPDGPTPRAPLSPAELELMEQGAGVAAIGNIDAPSCASCHGPGLELTKPGFPRISGQPRPYLAQQLKLWRDGTRGGGPRKELMEKAARNLSDAEIDALALYYSQLPAE</sequence>
<keyword evidence="2 6" id="KW-0349">Heme</keyword>
<dbReference type="PANTHER" id="PTHR33751:SF9">
    <property type="entry name" value="CYTOCHROME C4"/>
    <property type="match status" value="1"/>
</dbReference>
<dbReference type="SUPFAM" id="SSF46626">
    <property type="entry name" value="Cytochrome c"/>
    <property type="match status" value="3"/>
</dbReference>
<evidence type="ECO:0000313" key="9">
    <source>
        <dbReference type="Proteomes" id="UP000183076"/>
    </source>
</evidence>
<evidence type="ECO:0000256" key="4">
    <source>
        <dbReference type="ARBA" id="ARBA00022982"/>
    </source>
</evidence>
<dbReference type="InterPro" id="IPR050597">
    <property type="entry name" value="Cytochrome_c_Oxidase_Subunit"/>
</dbReference>
<dbReference type="STRING" id="60137.SAMN04488041_107129"/>
<organism evidence="8 9">
    <name type="scientific">Sulfitobacter pontiacus</name>
    <dbReference type="NCBI Taxonomy" id="60137"/>
    <lineage>
        <taxon>Bacteria</taxon>
        <taxon>Pseudomonadati</taxon>
        <taxon>Pseudomonadota</taxon>
        <taxon>Alphaproteobacteria</taxon>
        <taxon>Rhodobacterales</taxon>
        <taxon>Roseobacteraceae</taxon>
        <taxon>Sulfitobacter</taxon>
    </lineage>
</organism>
<evidence type="ECO:0000256" key="5">
    <source>
        <dbReference type="ARBA" id="ARBA00023004"/>
    </source>
</evidence>
<proteinExistence type="predicted"/>
<evidence type="ECO:0000256" key="3">
    <source>
        <dbReference type="ARBA" id="ARBA00022723"/>
    </source>
</evidence>
<protein>
    <submittedName>
        <fullName evidence="8">Cytochrome c553</fullName>
    </submittedName>
</protein>
<dbReference type="InterPro" id="IPR036909">
    <property type="entry name" value="Cyt_c-like_dom_sf"/>
</dbReference>
<keyword evidence="4" id="KW-0249">Electron transport</keyword>
<dbReference type="Proteomes" id="UP000183076">
    <property type="component" value="Unassembled WGS sequence"/>
</dbReference>
<keyword evidence="5 6" id="KW-0408">Iron</keyword>
<dbReference type="GeneID" id="94022307"/>
<dbReference type="Pfam" id="PF13442">
    <property type="entry name" value="Cytochrome_CBB3"/>
    <property type="match status" value="1"/>
</dbReference>
<dbReference type="PROSITE" id="PS51007">
    <property type="entry name" value="CYTC"/>
    <property type="match status" value="3"/>
</dbReference>
<dbReference type="PANTHER" id="PTHR33751">
    <property type="entry name" value="CBB3-TYPE CYTOCHROME C OXIDASE SUBUNIT FIXP"/>
    <property type="match status" value="1"/>
</dbReference>
<dbReference type="GO" id="GO:0020037">
    <property type="term" value="F:heme binding"/>
    <property type="evidence" value="ECO:0007669"/>
    <property type="project" value="InterPro"/>
</dbReference>
<dbReference type="GO" id="GO:0009055">
    <property type="term" value="F:electron transfer activity"/>
    <property type="evidence" value="ECO:0007669"/>
    <property type="project" value="InterPro"/>
</dbReference>
<evidence type="ECO:0000256" key="6">
    <source>
        <dbReference type="PROSITE-ProRule" id="PRU00433"/>
    </source>
</evidence>
<dbReference type="Pfam" id="PF00034">
    <property type="entry name" value="Cytochrom_C"/>
    <property type="match status" value="1"/>
</dbReference>